<dbReference type="Pfam" id="PF26215">
    <property type="entry name" value="HTH_animal"/>
    <property type="match status" value="1"/>
</dbReference>
<dbReference type="GO" id="GO:0071897">
    <property type="term" value="P:DNA biosynthetic process"/>
    <property type="evidence" value="ECO:0007669"/>
    <property type="project" value="UniProtKB-ARBA"/>
</dbReference>
<proteinExistence type="predicted"/>
<accession>A0A3L8E1T5</accession>
<protein>
    <recommendedName>
        <fullName evidence="1">Reverse transcriptase domain-containing protein</fullName>
    </recommendedName>
</protein>
<dbReference type="PROSITE" id="PS50878">
    <property type="entry name" value="RT_POL"/>
    <property type="match status" value="1"/>
</dbReference>
<evidence type="ECO:0000259" key="1">
    <source>
        <dbReference type="PROSITE" id="PS50878"/>
    </source>
</evidence>
<evidence type="ECO:0000313" key="3">
    <source>
        <dbReference type="Proteomes" id="UP000279307"/>
    </source>
</evidence>
<dbReference type="InterPro" id="IPR043502">
    <property type="entry name" value="DNA/RNA_pol_sf"/>
</dbReference>
<reference evidence="2 3" key="1">
    <citation type="journal article" date="2018" name="Genome Res.">
        <title>The genomic architecture and molecular evolution of ant odorant receptors.</title>
        <authorList>
            <person name="McKenzie S.K."/>
            <person name="Kronauer D.J.C."/>
        </authorList>
    </citation>
    <scope>NUCLEOTIDE SEQUENCE [LARGE SCALE GENOMIC DNA]</scope>
    <source>
        <strain evidence="2">Clonal line C1</strain>
    </source>
</reference>
<dbReference type="SUPFAM" id="SSF56672">
    <property type="entry name" value="DNA/RNA polymerases"/>
    <property type="match status" value="1"/>
</dbReference>
<feature type="domain" description="Reverse transcriptase" evidence="1">
    <location>
        <begin position="95"/>
        <end position="347"/>
    </location>
</feature>
<sequence length="510" mass="59628">MLKYRQHIKGIDRYLLSAFKSCKKFLRDNVDIMVTKADKGQVTVVMNKSTYFEKMNLLLNDSTTYKKLTKNPIRLLTTRFNDLVKSWFNNELIDDFTYKRLYNTTFNISRSYGLPKIHKPGYPLRVIVSTIGSPTYNVACYIHKILNDLVPKPASFVRDIWTFVKEINNRKIESNEVLVSLDVTSLFTNIPDELVLKVIEKRWHFITVHCKFSLEQFKHAIGLILGSTSFQFNGQFYEQIYGSPMGSPLSPILADMVMEDLEIHCINKLDFELSTFYRYVDDIFVILPKDRMQGVLDMFNSYHSRLKFTCEMEHNNSISVLDTIVIRDKFTLITNWFRKQTFSGRYINFFSNHSDGHKISVVKSLVDRALLLSDGRFHASNLKIVRDILVNNCYPIEFIDKHIKKRKFEIKHRDSTLDNCDTGIENHAIDVRKTFFKIPYIRNLSENIKKNFRRFGGNIVFTVPKKLDCVIKRGKDKLTKGQSTGVVYKIDCKDCNLYRTDETTLENENQ</sequence>
<name>A0A3L8E1T5_OOCBI</name>
<dbReference type="EMBL" id="QOIP01000002">
    <property type="protein sequence ID" value="RLU25988.1"/>
    <property type="molecule type" value="Genomic_DNA"/>
</dbReference>
<dbReference type="AlphaFoldDB" id="A0A3L8E1T5"/>
<dbReference type="InterPro" id="IPR000477">
    <property type="entry name" value="RT_dom"/>
</dbReference>
<evidence type="ECO:0000313" key="2">
    <source>
        <dbReference type="EMBL" id="RLU25988.1"/>
    </source>
</evidence>
<dbReference type="Pfam" id="PF00078">
    <property type="entry name" value="RVT_1"/>
    <property type="match status" value="1"/>
</dbReference>
<comment type="caution">
    <text evidence="2">The sequence shown here is derived from an EMBL/GenBank/DDBJ whole genome shotgun (WGS) entry which is preliminary data.</text>
</comment>
<dbReference type="OrthoDB" id="10034600at2759"/>
<gene>
    <name evidence="2" type="ORF">DMN91_002151</name>
</gene>
<organism evidence="2 3">
    <name type="scientific">Ooceraea biroi</name>
    <name type="common">Clonal raider ant</name>
    <name type="synonym">Cerapachys biroi</name>
    <dbReference type="NCBI Taxonomy" id="2015173"/>
    <lineage>
        <taxon>Eukaryota</taxon>
        <taxon>Metazoa</taxon>
        <taxon>Ecdysozoa</taxon>
        <taxon>Arthropoda</taxon>
        <taxon>Hexapoda</taxon>
        <taxon>Insecta</taxon>
        <taxon>Pterygota</taxon>
        <taxon>Neoptera</taxon>
        <taxon>Endopterygota</taxon>
        <taxon>Hymenoptera</taxon>
        <taxon>Apocrita</taxon>
        <taxon>Aculeata</taxon>
        <taxon>Formicoidea</taxon>
        <taxon>Formicidae</taxon>
        <taxon>Dorylinae</taxon>
        <taxon>Ooceraea</taxon>
    </lineage>
</organism>
<dbReference type="Proteomes" id="UP000279307">
    <property type="component" value="Chromosome 2"/>
</dbReference>
<dbReference type="PANTHER" id="PTHR21301">
    <property type="entry name" value="REVERSE TRANSCRIPTASE"/>
    <property type="match status" value="1"/>
</dbReference>
<dbReference type="PANTHER" id="PTHR21301:SF10">
    <property type="entry name" value="REVERSE TRANSCRIPTASE DOMAIN-CONTAINING PROTEIN"/>
    <property type="match status" value="1"/>
</dbReference>
<dbReference type="InterPro" id="IPR058912">
    <property type="entry name" value="HTH_animal"/>
</dbReference>